<protein>
    <submittedName>
        <fullName evidence="1">Type VI secretion system baseplate subunit TssF</fullName>
    </submittedName>
</protein>
<keyword evidence="2" id="KW-1185">Reference proteome</keyword>
<dbReference type="PIRSF" id="PIRSF028304">
    <property type="entry name" value="UCP028304"/>
    <property type="match status" value="1"/>
</dbReference>
<organism evidence="1 2">
    <name type="scientific">Caldimonas thermodepolymerans</name>
    <dbReference type="NCBI Taxonomy" id="215580"/>
    <lineage>
        <taxon>Bacteria</taxon>
        <taxon>Pseudomonadati</taxon>
        <taxon>Pseudomonadota</taxon>
        <taxon>Betaproteobacteria</taxon>
        <taxon>Burkholderiales</taxon>
        <taxon>Sphaerotilaceae</taxon>
        <taxon>Caldimonas</taxon>
    </lineage>
</organism>
<accession>A0A2S5T5Y3</accession>
<dbReference type="EMBL" id="PSNY01000006">
    <property type="protein sequence ID" value="PPE70391.1"/>
    <property type="molecule type" value="Genomic_DNA"/>
</dbReference>
<name>A0A2S5T5Y3_9BURK</name>
<gene>
    <name evidence="1" type="primary">vasA</name>
    <name evidence="1" type="ORF">C1702_06835</name>
</gene>
<dbReference type="InterPro" id="IPR010272">
    <property type="entry name" value="T6SS_TssF"/>
</dbReference>
<dbReference type="PANTHER" id="PTHR35370:SF1">
    <property type="entry name" value="TYPE VI SECRETION SYSTEM COMPONENT TSSF1"/>
    <property type="match status" value="1"/>
</dbReference>
<dbReference type="Proteomes" id="UP000239406">
    <property type="component" value="Unassembled WGS sequence"/>
</dbReference>
<dbReference type="AlphaFoldDB" id="A0A2S5T5Y3"/>
<evidence type="ECO:0000313" key="2">
    <source>
        <dbReference type="Proteomes" id="UP000239406"/>
    </source>
</evidence>
<dbReference type="Pfam" id="PF05947">
    <property type="entry name" value="T6SS_TssF"/>
    <property type="match status" value="1"/>
</dbReference>
<dbReference type="RefSeq" id="WP_104356941.1">
    <property type="nucleotide sequence ID" value="NZ_CP064338.1"/>
</dbReference>
<dbReference type="PANTHER" id="PTHR35370">
    <property type="entry name" value="CYTOPLASMIC PROTEIN-RELATED-RELATED"/>
    <property type="match status" value="1"/>
</dbReference>
<reference evidence="1 2" key="1">
    <citation type="submission" date="2018-02" db="EMBL/GenBank/DDBJ databases">
        <title>Reclassifiation of [Polyangium] brachysporum DSM 7029 as Guopingzhaonella breviflexa gen. nov., sp. nov., a member of the family Comamonadaceae.</title>
        <authorList>
            <person name="Tang B."/>
        </authorList>
    </citation>
    <scope>NUCLEOTIDE SEQUENCE [LARGE SCALE GENOMIC DNA]</scope>
    <source>
        <strain evidence="1 2">DSM 15344</strain>
    </source>
</reference>
<evidence type="ECO:0000313" key="1">
    <source>
        <dbReference type="EMBL" id="PPE70391.1"/>
    </source>
</evidence>
<comment type="caution">
    <text evidence="1">The sequence shown here is derived from an EMBL/GenBank/DDBJ whole genome shotgun (WGS) entry which is preliminary data.</text>
</comment>
<sequence length="618" mass="68879">MEALLPHFERELAFLRGHAKEFAQRYPKIAARLMMAGDVSEDPHVERLIESFALLAARVHKRLDDDFPLFTEALLEVLYPHYLRPFPSCSIAQFVLGEGAAQMTGPHRIERHTMLVSRAVRGVACRFRTSCAVELWPLRLTEAAFRMAVAAPEGTRVPPRATSMLSLCLELLSPQMEFDALANRSLRLYLDGESSQVGVLREVLCAQVVGMLVQTAPSGPWQGPCDRPVALAGFGDEEALVEQDTRSQPAYGLLAEYFAFPEKFNFIDLPLPDAGSLAGAGRSLSLHLLLAGLRADSDEVRLLETITAQNFQLGCAPVVNLFEQNADPIRVTHASTSYPLVVDSRRAHAYEVSSVRKLYRVRQTPQGETVEEFRPFFSLRHDDLARDDATEAGGRYWYLQRDPLVAEHSPGYETALSIVDVDFDPAAPQTDTLSVQVMATNRDLPTLLSIGNRGGDLFIEGGTLAHEIRMLRKPTPTCRFPRGRGLLWRLVSHLSLNHLSLTAGGVEALKEMLRLYDLRQSAVNQRQIDGIVAVEYRPATAWLPGQPFATVVRGTEVRLSVDEAYYVGSGLRLFAEVLDRFFGLYVHANSFTQLTLVSARNQEELFRCPPRNGDRRLV</sequence>
<proteinExistence type="predicted"/>
<dbReference type="NCBIfam" id="TIGR03359">
    <property type="entry name" value="VI_chp_6"/>
    <property type="match status" value="1"/>
</dbReference>